<proteinExistence type="predicted"/>
<evidence type="ECO:0000313" key="1">
    <source>
        <dbReference type="EMBL" id="CEI60529.1"/>
    </source>
</evidence>
<organism evidence="1 2">
    <name type="scientific">Fusarium venenatum</name>
    <dbReference type="NCBI Taxonomy" id="56646"/>
    <lineage>
        <taxon>Eukaryota</taxon>
        <taxon>Fungi</taxon>
        <taxon>Dikarya</taxon>
        <taxon>Ascomycota</taxon>
        <taxon>Pezizomycotina</taxon>
        <taxon>Sordariomycetes</taxon>
        <taxon>Hypocreomycetidae</taxon>
        <taxon>Hypocreales</taxon>
        <taxon>Nectriaceae</taxon>
        <taxon>Fusarium</taxon>
    </lineage>
</organism>
<accession>A0A2L2SVT2</accession>
<keyword evidence="2" id="KW-1185">Reference proteome</keyword>
<evidence type="ECO:0000313" key="2">
    <source>
        <dbReference type="Proteomes" id="UP000245910"/>
    </source>
</evidence>
<dbReference type="AlphaFoldDB" id="A0A2L2SVT2"/>
<protein>
    <submittedName>
        <fullName evidence="1">Uncharacterized protein</fullName>
    </submittedName>
</protein>
<dbReference type="Proteomes" id="UP000245910">
    <property type="component" value="Chromosome II"/>
</dbReference>
<dbReference type="EMBL" id="LN649230">
    <property type="protein sequence ID" value="CEI60529.1"/>
    <property type="molecule type" value="Genomic_DNA"/>
</dbReference>
<sequence>MDIVRESFKRRDVVLCHLGWGEGRLGSCSVSQIQIEGLGFSFGS</sequence>
<reference evidence="2" key="1">
    <citation type="submission" date="2014-10" db="EMBL/GenBank/DDBJ databases">
        <authorList>
            <person name="King R."/>
        </authorList>
    </citation>
    <scope>NUCLEOTIDE SEQUENCE [LARGE SCALE GENOMIC DNA]</scope>
    <source>
        <strain evidence="2">A3/5</strain>
    </source>
</reference>
<name>A0A2L2SVT2_9HYPO</name>